<evidence type="ECO:0008006" key="3">
    <source>
        <dbReference type="Google" id="ProtNLM"/>
    </source>
</evidence>
<keyword evidence="2" id="KW-1185">Reference proteome</keyword>
<evidence type="ECO:0000313" key="2">
    <source>
        <dbReference type="Proteomes" id="UP001156882"/>
    </source>
</evidence>
<dbReference type="EMBL" id="BSPC01000048">
    <property type="protein sequence ID" value="GLS21351.1"/>
    <property type="molecule type" value="Genomic_DNA"/>
</dbReference>
<protein>
    <recommendedName>
        <fullName evidence="3">DUF1127 domain-containing protein</fullName>
    </recommendedName>
</protein>
<evidence type="ECO:0000313" key="1">
    <source>
        <dbReference type="EMBL" id="GLS21351.1"/>
    </source>
</evidence>
<sequence length="52" mass="5870">MIFASLIAALRARYQAYRAYQNRLAAYQMLTDKDLAEIGFSRGDISDLARLG</sequence>
<organism evidence="1 2">
    <name type="scientific">Labrys miyagiensis</name>
    <dbReference type="NCBI Taxonomy" id="346912"/>
    <lineage>
        <taxon>Bacteria</taxon>
        <taxon>Pseudomonadati</taxon>
        <taxon>Pseudomonadota</taxon>
        <taxon>Alphaproteobacteria</taxon>
        <taxon>Hyphomicrobiales</taxon>
        <taxon>Xanthobacteraceae</taxon>
        <taxon>Labrys</taxon>
    </lineage>
</organism>
<comment type="caution">
    <text evidence="1">The sequence shown here is derived from an EMBL/GenBank/DDBJ whole genome shotgun (WGS) entry which is preliminary data.</text>
</comment>
<reference evidence="2" key="1">
    <citation type="journal article" date="2019" name="Int. J. Syst. Evol. Microbiol.">
        <title>The Global Catalogue of Microorganisms (GCM) 10K type strain sequencing project: providing services to taxonomists for standard genome sequencing and annotation.</title>
        <authorList>
            <consortium name="The Broad Institute Genomics Platform"/>
            <consortium name="The Broad Institute Genome Sequencing Center for Infectious Disease"/>
            <person name="Wu L."/>
            <person name="Ma J."/>
        </authorList>
    </citation>
    <scope>NUCLEOTIDE SEQUENCE [LARGE SCALE GENOMIC DNA]</scope>
    <source>
        <strain evidence="2">NBRC 101365</strain>
    </source>
</reference>
<proteinExistence type="predicted"/>
<gene>
    <name evidence="1" type="ORF">GCM10007874_43680</name>
</gene>
<dbReference type="Proteomes" id="UP001156882">
    <property type="component" value="Unassembled WGS sequence"/>
</dbReference>
<accession>A0ABQ6CT21</accession>
<name>A0ABQ6CT21_9HYPH</name>
<dbReference type="RefSeq" id="WP_284314395.1">
    <property type="nucleotide sequence ID" value="NZ_BSPC01000048.1"/>
</dbReference>